<dbReference type="GO" id="GO:0005524">
    <property type="term" value="F:ATP binding"/>
    <property type="evidence" value="ECO:0007669"/>
    <property type="project" value="UniProtKB-KW"/>
</dbReference>
<dbReference type="InterPro" id="IPR036393">
    <property type="entry name" value="AceGlu_kinase-like_sf"/>
</dbReference>
<dbReference type="EMBL" id="CP042912">
    <property type="protein sequence ID" value="QEG22803.1"/>
    <property type="molecule type" value="Genomic_DNA"/>
</dbReference>
<dbReference type="STRING" id="980251.GCA_001642875_01476"/>
<dbReference type="GO" id="GO:0033862">
    <property type="term" value="F:UMP kinase activity"/>
    <property type="evidence" value="ECO:0007669"/>
    <property type="project" value="UniProtKB-EC"/>
</dbReference>
<feature type="domain" description="Aspartate/glutamate/uridylate kinase" evidence="12">
    <location>
        <begin position="7"/>
        <end position="218"/>
    </location>
</feature>
<dbReference type="NCBIfam" id="TIGR02075">
    <property type="entry name" value="pyrH_bact"/>
    <property type="match status" value="1"/>
</dbReference>
<feature type="binding site" evidence="11">
    <location>
        <position position="173"/>
    </location>
    <ligand>
        <name>ATP</name>
        <dbReference type="ChEBI" id="CHEBI:30616"/>
    </ligand>
</feature>
<keyword evidence="5 11" id="KW-0808">Transferase</keyword>
<reference evidence="13 14" key="1">
    <citation type="submission" date="2019-08" db="EMBL/GenBank/DDBJ databases">
        <title>Deep-cultivation of Planctomycetes and their phenomic and genomic characterization uncovers novel biology.</title>
        <authorList>
            <person name="Wiegand S."/>
            <person name="Jogler M."/>
            <person name="Boedeker C."/>
            <person name="Pinto D."/>
            <person name="Vollmers J."/>
            <person name="Rivas-Marin E."/>
            <person name="Kohn T."/>
            <person name="Peeters S.H."/>
            <person name="Heuer A."/>
            <person name="Rast P."/>
            <person name="Oberbeckmann S."/>
            <person name="Bunk B."/>
            <person name="Jeske O."/>
            <person name="Meyerdierks A."/>
            <person name="Storesund J.E."/>
            <person name="Kallscheuer N."/>
            <person name="Luecker S."/>
            <person name="Lage O.M."/>
            <person name="Pohl T."/>
            <person name="Merkel B.J."/>
            <person name="Hornburger P."/>
            <person name="Mueller R.-W."/>
            <person name="Bruemmer F."/>
            <person name="Labrenz M."/>
            <person name="Spormann A.M."/>
            <person name="Op den Camp H."/>
            <person name="Overmann J."/>
            <person name="Amann R."/>
            <person name="Jetten M.S.M."/>
            <person name="Mascher T."/>
            <person name="Medema M.H."/>
            <person name="Devos D.P."/>
            <person name="Kaster A.-K."/>
            <person name="Ovreas L."/>
            <person name="Rohde M."/>
            <person name="Galperin M.Y."/>
            <person name="Jogler C."/>
        </authorList>
    </citation>
    <scope>NUCLEOTIDE SEQUENCE [LARGE SCALE GENOMIC DNA]</scope>
    <source>
        <strain evidence="13 14">FC18</strain>
    </source>
</reference>
<comment type="caution">
    <text evidence="11">Lacks conserved residue(s) required for the propagation of feature annotation.</text>
</comment>
<dbReference type="Proteomes" id="UP000322214">
    <property type="component" value="Chromosome"/>
</dbReference>
<dbReference type="HAMAP" id="MF_01220_B">
    <property type="entry name" value="PyrH_B"/>
    <property type="match status" value="1"/>
</dbReference>
<comment type="subunit">
    <text evidence="11">Homohexamer.</text>
</comment>
<evidence type="ECO:0000313" key="14">
    <source>
        <dbReference type="Proteomes" id="UP000322214"/>
    </source>
</evidence>
<keyword evidence="9 11" id="KW-0665">Pyrimidine biosynthesis</keyword>
<dbReference type="GO" id="GO:0005737">
    <property type="term" value="C:cytoplasm"/>
    <property type="evidence" value="ECO:0007669"/>
    <property type="project" value="UniProtKB-SubCell"/>
</dbReference>
<dbReference type="InterPro" id="IPR001048">
    <property type="entry name" value="Asp/Glu/Uridylate_kinase"/>
</dbReference>
<protein>
    <recommendedName>
        <fullName evidence="11">Uridylate kinase</fullName>
        <shortName evidence="11">UK</shortName>
        <ecNumber evidence="11">2.7.4.22</ecNumber>
    </recommendedName>
    <alternativeName>
        <fullName evidence="11">Uridine monophosphate kinase</fullName>
        <shortName evidence="11">UMP kinase</shortName>
        <shortName evidence="11">UMPK</shortName>
    </alternativeName>
</protein>
<dbReference type="UniPathway" id="UPA00159">
    <property type="reaction ID" value="UER00275"/>
</dbReference>
<comment type="activity regulation">
    <text evidence="11">Inhibited by UTP.</text>
</comment>
<comment type="function">
    <text evidence="11">Catalyzes the reversible phosphorylation of UMP to UDP.</text>
</comment>
<dbReference type="CDD" id="cd04254">
    <property type="entry name" value="AAK_UMPK-PyrH-Ec"/>
    <property type="match status" value="1"/>
</dbReference>
<feature type="binding site" evidence="11">
    <location>
        <position position="164"/>
    </location>
    <ligand>
        <name>ATP</name>
        <dbReference type="ChEBI" id="CHEBI:30616"/>
    </ligand>
</feature>
<evidence type="ECO:0000256" key="11">
    <source>
        <dbReference type="HAMAP-Rule" id="MF_01220"/>
    </source>
</evidence>
<evidence type="ECO:0000256" key="7">
    <source>
        <dbReference type="ARBA" id="ARBA00022777"/>
    </source>
</evidence>
<keyword evidence="8 11" id="KW-0067">ATP-binding</keyword>
<evidence type="ECO:0000256" key="10">
    <source>
        <dbReference type="ARBA" id="ARBA00047767"/>
    </source>
</evidence>
<dbReference type="InterPro" id="IPR015963">
    <property type="entry name" value="Uridylate_kinase_bac"/>
</dbReference>
<dbReference type="AlphaFoldDB" id="A0A5B9PJX6"/>
<dbReference type="Gene3D" id="3.40.1160.10">
    <property type="entry name" value="Acetylglutamate kinase-like"/>
    <property type="match status" value="1"/>
</dbReference>
<dbReference type="EC" id="2.7.4.22" evidence="11"/>
<name>A0A5B9PJX6_9BACT</name>
<feature type="binding site" evidence="11">
    <location>
        <position position="55"/>
    </location>
    <ligand>
        <name>ATP</name>
        <dbReference type="ChEBI" id="CHEBI:30616"/>
    </ligand>
</feature>
<feature type="binding site" evidence="11">
    <location>
        <position position="54"/>
    </location>
    <ligand>
        <name>UMP</name>
        <dbReference type="ChEBI" id="CHEBI:57865"/>
    </ligand>
</feature>
<evidence type="ECO:0000256" key="4">
    <source>
        <dbReference type="ARBA" id="ARBA00022490"/>
    </source>
</evidence>
<gene>
    <name evidence="11 13" type="primary">pyrH</name>
    <name evidence="13" type="ORF">MFFC18_26870</name>
</gene>
<comment type="similarity">
    <text evidence="3 11">Belongs to the UMP kinase family.</text>
</comment>
<evidence type="ECO:0000313" key="13">
    <source>
        <dbReference type="EMBL" id="QEG22803.1"/>
    </source>
</evidence>
<feature type="binding site" evidence="11">
    <location>
        <begin position="137"/>
        <end position="144"/>
    </location>
    <ligand>
        <name>UMP</name>
        <dbReference type="ChEBI" id="CHEBI:57865"/>
    </ligand>
</feature>
<evidence type="ECO:0000256" key="3">
    <source>
        <dbReference type="ARBA" id="ARBA00007614"/>
    </source>
</evidence>
<comment type="subcellular location">
    <subcellularLocation>
        <location evidence="1 11">Cytoplasm</location>
    </subcellularLocation>
</comment>
<evidence type="ECO:0000256" key="2">
    <source>
        <dbReference type="ARBA" id="ARBA00004791"/>
    </source>
</evidence>
<dbReference type="Pfam" id="PF00696">
    <property type="entry name" value="AA_kinase"/>
    <property type="match status" value="1"/>
</dbReference>
<feature type="binding site" evidence="11">
    <location>
        <position position="59"/>
    </location>
    <ligand>
        <name>ATP</name>
        <dbReference type="ChEBI" id="CHEBI:30616"/>
    </ligand>
</feature>
<accession>A0A5B9PJX6</accession>
<evidence type="ECO:0000256" key="6">
    <source>
        <dbReference type="ARBA" id="ARBA00022741"/>
    </source>
</evidence>
<evidence type="ECO:0000256" key="5">
    <source>
        <dbReference type="ARBA" id="ARBA00022679"/>
    </source>
</evidence>
<evidence type="ECO:0000256" key="8">
    <source>
        <dbReference type="ARBA" id="ARBA00022840"/>
    </source>
</evidence>
<keyword evidence="14" id="KW-1185">Reference proteome</keyword>
<keyword evidence="4 11" id="KW-0963">Cytoplasm</keyword>
<feature type="binding site" evidence="11">
    <location>
        <position position="170"/>
    </location>
    <ligand>
        <name>ATP</name>
        <dbReference type="ChEBI" id="CHEBI:30616"/>
    </ligand>
</feature>
<dbReference type="GO" id="GO:0044210">
    <property type="term" value="P:'de novo' CTP biosynthetic process"/>
    <property type="evidence" value="ECO:0007669"/>
    <property type="project" value="UniProtKB-UniRule"/>
</dbReference>
<dbReference type="FunFam" id="3.40.1160.10:FF:000001">
    <property type="entry name" value="Uridylate kinase"/>
    <property type="match status" value="1"/>
</dbReference>
<dbReference type="OrthoDB" id="9807458at2"/>
<organism evidence="13 14">
    <name type="scientific">Mariniblastus fucicola</name>
    <dbReference type="NCBI Taxonomy" id="980251"/>
    <lineage>
        <taxon>Bacteria</taxon>
        <taxon>Pseudomonadati</taxon>
        <taxon>Planctomycetota</taxon>
        <taxon>Planctomycetia</taxon>
        <taxon>Pirellulales</taxon>
        <taxon>Pirellulaceae</taxon>
        <taxon>Mariniblastus</taxon>
    </lineage>
</organism>
<evidence type="ECO:0000256" key="1">
    <source>
        <dbReference type="ARBA" id="ARBA00004496"/>
    </source>
</evidence>
<dbReference type="SUPFAM" id="SSF53633">
    <property type="entry name" value="Carbamate kinase-like"/>
    <property type="match status" value="1"/>
</dbReference>
<evidence type="ECO:0000259" key="12">
    <source>
        <dbReference type="Pfam" id="PF00696"/>
    </source>
</evidence>
<dbReference type="PANTHER" id="PTHR42833">
    <property type="entry name" value="URIDYLATE KINASE"/>
    <property type="match status" value="1"/>
</dbReference>
<evidence type="ECO:0000256" key="9">
    <source>
        <dbReference type="ARBA" id="ARBA00022975"/>
    </source>
</evidence>
<dbReference type="PIRSF" id="PIRSF005650">
    <property type="entry name" value="Uridylate_kin"/>
    <property type="match status" value="1"/>
</dbReference>
<keyword evidence="6 11" id="KW-0547">Nucleotide-binding</keyword>
<keyword evidence="7 11" id="KW-0418">Kinase</keyword>
<dbReference type="InterPro" id="IPR011817">
    <property type="entry name" value="Uridylate_kinase"/>
</dbReference>
<proteinExistence type="inferred from homology"/>
<comment type="pathway">
    <text evidence="2 11">Pyrimidine metabolism; CTP biosynthesis via de novo pathway; UDP from UMP (UMPK route): step 1/1.</text>
</comment>
<dbReference type="GO" id="GO:0006225">
    <property type="term" value="P:UDP biosynthetic process"/>
    <property type="evidence" value="ECO:0007669"/>
    <property type="project" value="TreeGrafter"/>
</dbReference>
<sequence>MPAPKFKRILLKLSGESFSPSGERGISMDEVVHISRQVSEIQKLGCEIAVVIGGGNILRGSQFKATTEVVEEATAHYMGMLATVINGLALHDAFESMGCETRLMSAIKMDGVCEPYIRRRADRHLQKGRVVILGAGTGSPFVTTDTAAAMRGMELGCDIVMKATRVDGVYSEDPEKNPHAILYSELSFQTAVEKGLRVMDSTAISHCMEHNLPLMVFNFRKDGNIMKAVMGEKVGTLVSNDVKGAV</sequence>
<feature type="binding site" evidence="11">
    <location>
        <begin position="12"/>
        <end position="15"/>
    </location>
    <ligand>
        <name>ATP</name>
        <dbReference type="ChEBI" id="CHEBI:30616"/>
    </ligand>
</feature>
<dbReference type="KEGG" id="mff:MFFC18_26870"/>
<dbReference type="RefSeq" id="WP_075084274.1">
    <property type="nucleotide sequence ID" value="NZ_CP042912.1"/>
</dbReference>
<dbReference type="PANTHER" id="PTHR42833:SF4">
    <property type="entry name" value="URIDYLATE KINASE PUMPKIN, CHLOROPLASTIC"/>
    <property type="match status" value="1"/>
</dbReference>
<comment type="catalytic activity">
    <reaction evidence="10 11">
        <text>UMP + ATP = UDP + ADP</text>
        <dbReference type="Rhea" id="RHEA:24400"/>
        <dbReference type="ChEBI" id="CHEBI:30616"/>
        <dbReference type="ChEBI" id="CHEBI:57865"/>
        <dbReference type="ChEBI" id="CHEBI:58223"/>
        <dbReference type="ChEBI" id="CHEBI:456216"/>
        <dbReference type="EC" id="2.7.4.22"/>
    </reaction>
</comment>